<accession>A0A6A5XSW5</accession>
<protein>
    <submittedName>
        <fullName evidence="1">Uncharacterized protein</fullName>
    </submittedName>
</protein>
<name>A0A6A5XSW5_9PLEO</name>
<gene>
    <name evidence="1" type="ORF">BU24DRAFT_422099</name>
</gene>
<dbReference type="RefSeq" id="XP_033384119.1">
    <property type="nucleotide sequence ID" value="XM_033527897.1"/>
</dbReference>
<dbReference type="Proteomes" id="UP000799778">
    <property type="component" value="Unassembled WGS sequence"/>
</dbReference>
<evidence type="ECO:0000313" key="2">
    <source>
        <dbReference type="Proteomes" id="UP000799778"/>
    </source>
</evidence>
<sequence length="98" mass="10712">MNNQSNYKKNSTHRFQANVSLDVSLNYSFGFTNAAESSTESTTNTASKPKAKLAPMSKCHVCQWESRAMVCLGCGHDRLKCEVCTGTKGGKEEEKKSG</sequence>
<organism evidence="1 2">
    <name type="scientific">Aaosphaeria arxii CBS 175.79</name>
    <dbReference type="NCBI Taxonomy" id="1450172"/>
    <lineage>
        <taxon>Eukaryota</taxon>
        <taxon>Fungi</taxon>
        <taxon>Dikarya</taxon>
        <taxon>Ascomycota</taxon>
        <taxon>Pezizomycotina</taxon>
        <taxon>Dothideomycetes</taxon>
        <taxon>Pleosporomycetidae</taxon>
        <taxon>Pleosporales</taxon>
        <taxon>Pleosporales incertae sedis</taxon>
        <taxon>Aaosphaeria</taxon>
    </lineage>
</organism>
<dbReference type="GeneID" id="54285294"/>
<dbReference type="AlphaFoldDB" id="A0A6A5XSW5"/>
<keyword evidence="2" id="KW-1185">Reference proteome</keyword>
<dbReference type="EMBL" id="ML978069">
    <property type="protein sequence ID" value="KAF2015780.1"/>
    <property type="molecule type" value="Genomic_DNA"/>
</dbReference>
<evidence type="ECO:0000313" key="1">
    <source>
        <dbReference type="EMBL" id="KAF2015780.1"/>
    </source>
</evidence>
<proteinExistence type="predicted"/>
<reference evidence="1" key="1">
    <citation type="journal article" date="2020" name="Stud. Mycol.">
        <title>101 Dothideomycetes genomes: a test case for predicting lifestyles and emergence of pathogens.</title>
        <authorList>
            <person name="Haridas S."/>
            <person name="Albert R."/>
            <person name="Binder M."/>
            <person name="Bloem J."/>
            <person name="Labutti K."/>
            <person name="Salamov A."/>
            <person name="Andreopoulos B."/>
            <person name="Baker S."/>
            <person name="Barry K."/>
            <person name="Bills G."/>
            <person name="Bluhm B."/>
            <person name="Cannon C."/>
            <person name="Castanera R."/>
            <person name="Culley D."/>
            <person name="Daum C."/>
            <person name="Ezra D."/>
            <person name="Gonzalez J."/>
            <person name="Henrissat B."/>
            <person name="Kuo A."/>
            <person name="Liang C."/>
            <person name="Lipzen A."/>
            <person name="Lutzoni F."/>
            <person name="Magnuson J."/>
            <person name="Mondo S."/>
            <person name="Nolan M."/>
            <person name="Ohm R."/>
            <person name="Pangilinan J."/>
            <person name="Park H.-J."/>
            <person name="Ramirez L."/>
            <person name="Alfaro M."/>
            <person name="Sun H."/>
            <person name="Tritt A."/>
            <person name="Yoshinaga Y."/>
            <person name="Zwiers L.-H."/>
            <person name="Turgeon B."/>
            <person name="Goodwin S."/>
            <person name="Spatafora J."/>
            <person name="Crous P."/>
            <person name="Grigoriev I."/>
        </authorList>
    </citation>
    <scope>NUCLEOTIDE SEQUENCE</scope>
    <source>
        <strain evidence="1">CBS 175.79</strain>
    </source>
</reference>